<evidence type="ECO:0000256" key="1">
    <source>
        <dbReference type="SAM" id="MobiDB-lite"/>
    </source>
</evidence>
<reference evidence="2" key="1">
    <citation type="journal article" date="2023" name="Science">
        <title>Genome structures resolve the early diversification of teleost fishes.</title>
        <authorList>
            <person name="Parey E."/>
            <person name="Louis A."/>
            <person name="Montfort J."/>
            <person name="Bouchez O."/>
            <person name="Roques C."/>
            <person name="Iampietro C."/>
            <person name="Lluch J."/>
            <person name="Castinel A."/>
            <person name="Donnadieu C."/>
            <person name="Desvignes T."/>
            <person name="Floi Bucao C."/>
            <person name="Jouanno E."/>
            <person name="Wen M."/>
            <person name="Mejri S."/>
            <person name="Dirks R."/>
            <person name="Jansen H."/>
            <person name="Henkel C."/>
            <person name="Chen W.J."/>
            <person name="Zahm M."/>
            <person name="Cabau C."/>
            <person name="Klopp C."/>
            <person name="Thompson A.W."/>
            <person name="Robinson-Rechavi M."/>
            <person name="Braasch I."/>
            <person name="Lecointre G."/>
            <person name="Bobe J."/>
            <person name="Postlethwait J.H."/>
            <person name="Berthelot C."/>
            <person name="Roest Crollius H."/>
            <person name="Guiguen Y."/>
        </authorList>
    </citation>
    <scope>NUCLEOTIDE SEQUENCE</scope>
    <source>
        <strain evidence="2">Concon-B</strain>
    </source>
</reference>
<evidence type="ECO:0000313" key="3">
    <source>
        <dbReference type="Proteomes" id="UP001152803"/>
    </source>
</evidence>
<name>A0A9Q1HM42_CONCO</name>
<dbReference type="Proteomes" id="UP001152803">
    <property type="component" value="Unassembled WGS sequence"/>
</dbReference>
<comment type="caution">
    <text evidence="2">The sequence shown here is derived from an EMBL/GenBank/DDBJ whole genome shotgun (WGS) entry which is preliminary data.</text>
</comment>
<keyword evidence="3" id="KW-1185">Reference proteome</keyword>
<feature type="region of interest" description="Disordered" evidence="1">
    <location>
        <begin position="1"/>
        <end position="28"/>
    </location>
</feature>
<dbReference type="EMBL" id="JAFJMO010000019">
    <property type="protein sequence ID" value="KAJ8249812.1"/>
    <property type="molecule type" value="Genomic_DNA"/>
</dbReference>
<proteinExistence type="predicted"/>
<evidence type="ECO:0000313" key="2">
    <source>
        <dbReference type="EMBL" id="KAJ8249812.1"/>
    </source>
</evidence>
<gene>
    <name evidence="2" type="ORF">COCON_G00230280</name>
</gene>
<protein>
    <submittedName>
        <fullName evidence="2">Uncharacterized protein</fullName>
    </submittedName>
</protein>
<dbReference type="AlphaFoldDB" id="A0A9Q1HM42"/>
<organism evidence="2 3">
    <name type="scientific">Conger conger</name>
    <name type="common">Conger eel</name>
    <name type="synonym">Muraena conger</name>
    <dbReference type="NCBI Taxonomy" id="82655"/>
    <lineage>
        <taxon>Eukaryota</taxon>
        <taxon>Metazoa</taxon>
        <taxon>Chordata</taxon>
        <taxon>Craniata</taxon>
        <taxon>Vertebrata</taxon>
        <taxon>Euteleostomi</taxon>
        <taxon>Actinopterygii</taxon>
        <taxon>Neopterygii</taxon>
        <taxon>Teleostei</taxon>
        <taxon>Anguilliformes</taxon>
        <taxon>Congridae</taxon>
        <taxon>Conger</taxon>
    </lineage>
</organism>
<feature type="compositionally biased region" description="Basic and acidic residues" evidence="1">
    <location>
        <begin position="1"/>
        <end position="15"/>
    </location>
</feature>
<accession>A0A9Q1HM42</accession>
<sequence length="74" mass="8337">MHEGSTGRLADELTMRRRSRKSPDGGAIYQGGWTRRFPFTHSTHDSALRDHLSPALRNRLSPTLGDHQHCSALK</sequence>